<keyword evidence="2 4" id="KW-0808">Transferase</keyword>
<dbReference type="EMBL" id="JARWAO010000006">
    <property type="protein sequence ID" value="MDR5896702.1"/>
    <property type="molecule type" value="Genomic_DNA"/>
</dbReference>
<dbReference type="InterPro" id="IPR029063">
    <property type="entry name" value="SAM-dependent_MTases_sf"/>
</dbReference>
<dbReference type="CDD" id="cd02440">
    <property type="entry name" value="AdoMet_MTases"/>
    <property type="match status" value="1"/>
</dbReference>
<dbReference type="RefSeq" id="WP_251590159.1">
    <property type="nucleotide sequence ID" value="NZ_JAMLJI010000001.1"/>
</dbReference>
<dbReference type="Proteomes" id="UP001269375">
    <property type="component" value="Unassembled WGS sequence"/>
</dbReference>
<keyword evidence="6" id="KW-0687">Ribonucleoprotein</keyword>
<comment type="function">
    <text evidence="4">Methylates ribosomal protein uL3 on a specific glutamine residue.</text>
</comment>
<dbReference type="PIRSF" id="PIRSF037167">
    <property type="entry name" value="Mtase_YfcB_prd"/>
    <property type="match status" value="1"/>
</dbReference>
<evidence type="ECO:0000256" key="4">
    <source>
        <dbReference type="HAMAP-Rule" id="MF_02125"/>
    </source>
</evidence>
<dbReference type="PROSITE" id="PS00092">
    <property type="entry name" value="N6_MTASE"/>
    <property type="match status" value="1"/>
</dbReference>
<comment type="catalytic activity">
    <reaction evidence="4">
        <text>L-glutaminyl-[ribosomal protein uL3] + S-adenosyl-L-methionine = N(5)-methyl-L-glutaminyl-[ribosomal protein uL3] + S-adenosyl-L-homocysteine + H(+)</text>
        <dbReference type="Rhea" id="RHEA:45020"/>
        <dbReference type="Rhea" id="RHEA-COMP:11063"/>
        <dbReference type="Rhea" id="RHEA-COMP:11064"/>
        <dbReference type="ChEBI" id="CHEBI:15378"/>
        <dbReference type="ChEBI" id="CHEBI:30011"/>
        <dbReference type="ChEBI" id="CHEBI:57856"/>
        <dbReference type="ChEBI" id="CHEBI:59789"/>
        <dbReference type="ChEBI" id="CHEBI:61891"/>
        <dbReference type="EC" id="2.1.1.298"/>
    </reaction>
</comment>
<dbReference type="Pfam" id="PF05175">
    <property type="entry name" value="MTS"/>
    <property type="match status" value="1"/>
</dbReference>
<keyword evidence="7" id="KW-1185">Reference proteome</keyword>
<dbReference type="InterPro" id="IPR004556">
    <property type="entry name" value="HemK-like"/>
</dbReference>
<sequence>MCPPATFVSAPVNPLTSTDDALIDELSTLRDYIRFAVSRFQAERLYFGHGTESAWDEAVALVLGALHLPHDIDPNVIDARLTRPEALRVMALIRARVETRTPLPYLLGEAYFAGIPFEVSPAVLIPRSPIAELIQQGFAPWFTVEPPARVLDLCTGSGCIGLAAALMLSTTEVVLSDISPDALDVARRNTERHELLDRVEVIESDLFDGLGDERFDLIVSNPPYVDARDLAAMPSEFGHEPTLALAAGDDGLSIVHRILKEAGAHLTDHGVLIVEVGNSAVHLDAAYPDLPVMWLEFEHGGEGVFAITAETLKAYWAETAPSA</sequence>
<dbReference type="GO" id="GO:0008168">
    <property type="term" value="F:methyltransferase activity"/>
    <property type="evidence" value="ECO:0007669"/>
    <property type="project" value="UniProtKB-KW"/>
</dbReference>
<dbReference type="Gene3D" id="3.40.50.150">
    <property type="entry name" value="Vaccinia Virus protein VP39"/>
    <property type="match status" value="1"/>
</dbReference>
<dbReference type="PANTHER" id="PTHR47806:SF1">
    <property type="entry name" value="RIBOSOMAL PROTEIN UL3 GLUTAMINE METHYLTRANSFERASE"/>
    <property type="match status" value="1"/>
</dbReference>
<dbReference type="GO" id="GO:0005840">
    <property type="term" value="C:ribosome"/>
    <property type="evidence" value="ECO:0007669"/>
    <property type="project" value="UniProtKB-KW"/>
</dbReference>
<dbReference type="HAMAP" id="MF_02125">
    <property type="entry name" value="L3_methyltr_PrmB"/>
    <property type="match status" value="1"/>
</dbReference>
<evidence type="ECO:0000256" key="3">
    <source>
        <dbReference type="ARBA" id="ARBA00022691"/>
    </source>
</evidence>
<evidence type="ECO:0000259" key="5">
    <source>
        <dbReference type="Pfam" id="PF05175"/>
    </source>
</evidence>
<evidence type="ECO:0000313" key="7">
    <source>
        <dbReference type="Proteomes" id="UP001269375"/>
    </source>
</evidence>
<accession>A0ABU1GYS2</accession>
<dbReference type="SUPFAM" id="SSF53335">
    <property type="entry name" value="S-adenosyl-L-methionine-dependent methyltransferases"/>
    <property type="match status" value="1"/>
</dbReference>
<proteinExistence type="inferred from homology"/>
<organism evidence="6 7">
    <name type="scientific">Larsenimonas suaedae</name>
    <dbReference type="NCBI Taxonomy" id="1851019"/>
    <lineage>
        <taxon>Bacteria</taxon>
        <taxon>Pseudomonadati</taxon>
        <taxon>Pseudomonadota</taxon>
        <taxon>Gammaproteobacteria</taxon>
        <taxon>Oceanospirillales</taxon>
        <taxon>Halomonadaceae</taxon>
        <taxon>Larsenimonas</taxon>
    </lineage>
</organism>
<evidence type="ECO:0000256" key="2">
    <source>
        <dbReference type="ARBA" id="ARBA00022679"/>
    </source>
</evidence>
<dbReference type="InterPro" id="IPR007848">
    <property type="entry name" value="Small_mtfrase_dom"/>
</dbReference>
<name>A0ABU1GYS2_9GAMM</name>
<comment type="similarity">
    <text evidence="4">Belongs to the protein N5-glutamine methyltransferase family. PrmB subfamily.</text>
</comment>
<reference evidence="6 7" key="1">
    <citation type="submission" date="2023-04" db="EMBL/GenBank/DDBJ databases">
        <title>A long-awaited taxogenomic arrangement of the family Halomonadaceae.</title>
        <authorList>
            <person name="De La Haba R."/>
            <person name="Chuvochina M."/>
            <person name="Wittouck S."/>
            <person name="Arahal D.R."/>
            <person name="Sanchez-Porro C."/>
            <person name="Hugenholtz P."/>
            <person name="Ventosa A."/>
        </authorList>
    </citation>
    <scope>NUCLEOTIDE SEQUENCE [LARGE SCALE GENOMIC DNA]</scope>
    <source>
        <strain evidence="6 7">DSM 22428</strain>
    </source>
</reference>
<keyword evidence="6" id="KW-0689">Ribosomal protein</keyword>
<dbReference type="PANTHER" id="PTHR47806">
    <property type="entry name" value="50S RIBOSOMAL PROTEIN L3 GLUTAMINE METHYLTRANSFERASE"/>
    <property type="match status" value="1"/>
</dbReference>
<evidence type="ECO:0000313" key="6">
    <source>
        <dbReference type="EMBL" id="MDR5896702.1"/>
    </source>
</evidence>
<gene>
    <name evidence="4 6" type="primary">prmB</name>
    <name evidence="6" type="ORF">QC825_11515</name>
</gene>
<dbReference type="NCBIfam" id="TIGR00536">
    <property type="entry name" value="hemK_fam"/>
    <property type="match status" value="1"/>
</dbReference>
<comment type="caution">
    <text evidence="6">The sequence shown here is derived from an EMBL/GenBank/DDBJ whole genome shotgun (WGS) entry which is preliminary data.</text>
</comment>
<protein>
    <recommendedName>
        <fullName evidence="4">Ribosomal protein uL3 glutamine methyltransferase</fullName>
        <shortName evidence="4">uL3 MTase</shortName>
        <ecNumber evidence="4">2.1.1.298</ecNumber>
    </recommendedName>
    <alternativeName>
        <fullName evidence="4">N5-glutamine methyltransferase PrmB</fullName>
    </alternativeName>
</protein>
<feature type="domain" description="Methyltransferase small" evidence="5">
    <location>
        <begin position="148"/>
        <end position="229"/>
    </location>
</feature>
<dbReference type="InterPro" id="IPR017127">
    <property type="entry name" value="Ribosome_uL3_MTase"/>
</dbReference>
<dbReference type="EC" id="2.1.1.298" evidence="4"/>
<dbReference type="NCBIfam" id="TIGR03533">
    <property type="entry name" value="L3_gln_methyl"/>
    <property type="match status" value="1"/>
</dbReference>
<dbReference type="GO" id="GO:0032259">
    <property type="term" value="P:methylation"/>
    <property type="evidence" value="ECO:0007669"/>
    <property type="project" value="UniProtKB-KW"/>
</dbReference>
<dbReference type="InterPro" id="IPR002052">
    <property type="entry name" value="DNA_methylase_N6_adenine_CS"/>
</dbReference>
<evidence type="ECO:0000256" key="1">
    <source>
        <dbReference type="ARBA" id="ARBA00022603"/>
    </source>
</evidence>
<keyword evidence="1 4" id="KW-0489">Methyltransferase</keyword>
<keyword evidence="3 4" id="KW-0949">S-adenosyl-L-methionine</keyword>